<gene>
    <name evidence="2" type="ORF">ACETWP_13355</name>
</gene>
<organism evidence="2 3">
    <name type="scientific">Arthrobacter halodurans</name>
    <dbReference type="NCBI Taxonomy" id="516699"/>
    <lineage>
        <taxon>Bacteria</taxon>
        <taxon>Bacillati</taxon>
        <taxon>Actinomycetota</taxon>
        <taxon>Actinomycetes</taxon>
        <taxon>Micrococcales</taxon>
        <taxon>Micrococcaceae</taxon>
        <taxon>Arthrobacter</taxon>
    </lineage>
</organism>
<dbReference type="Pfam" id="PF12802">
    <property type="entry name" value="MarR_2"/>
    <property type="match status" value="1"/>
</dbReference>
<evidence type="ECO:0000313" key="2">
    <source>
        <dbReference type="EMBL" id="MFB0835574.1"/>
    </source>
</evidence>
<comment type="caution">
    <text evidence="2">The sequence shown here is derived from an EMBL/GenBank/DDBJ whole genome shotgun (WGS) entry which is preliminary data.</text>
</comment>
<dbReference type="SMART" id="SM00347">
    <property type="entry name" value="HTH_MARR"/>
    <property type="match status" value="1"/>
</dbReference>
<dbReference type="PROSITE" id="PS50995">
    <property type="entry name" value="HTH_MARR_2"/>
    <property type="match status" value="1"/>
</dbReference>
<accession>A0ABV4UPJ6</accession>
<dbReference type="Gene3D" id="1.10.10.10">
    <property type="entry name" value="Winged helix-like DNA-binding domain superfamily/Winged helix DNA-binding domain"/>
    <property type="match status" value="1"/>
</dbReference>
<evidence type="ECO:0000259" key="1">
    <source>
        <dbReference type="PROSITE" id="PS50995"/>
    </source>
</evidence>
<dbReference type="Proteomes" id="UP001575652">
    <property type="component" value="Unassembled WGS sequence"/>
</dbReference>
<dbReference type="EMBL" id="JBHDLJ010000012">
    <property type="protein sequence ID" value="MFB0835574.1"/>
    <property type="molecule type" value="Genomic_DNA"/>
</dbReference>
<dbReference type="InterPro" id="IPR000835">
    <property type="entry name" value="HTH_MarR-typ"/>
</dbReference>
<dbReference type="PANTHER" id="PTHR33164">
    <property type="entry name" value="TRANSCRIPTIONAL REGULATOR, MARR FAMILY"/>
    <property type="match status" value="1"/>
</dbReference>
<dbReference type="InterPro" id="IPR036390">
    <property type="entry name" value="WH_DNA-bd_sf"/>
</dbReference>
<dbReference type="InterPro" id="IPR039422">
    <property type="entry name" value="MarR/SlyA-like"/>
</dbReference>
<keyword evidence="3" id="KW-1185">Reference proteome</keyword>
<feature type="domain" description="HTH marR-type" evidence="1">
    <location>
        <begin position="27"/>
        <end position="163"/>
    </location>
</feature>
<name>A0ABV4UPJ6_9MICC</name>
<reference evidence="2 3" key="1">
    <citation type="submission" date="2024-09" db="EMBL/GenBank/DDBJ databases">
        <authorList>
            <person name="Salinas-Garcia M.A."/>
            <person name="Prieme A."/>
        </authorList>
    </citation>
    <scope>NUCLEOTIDE SEQUENCE [LARGE SCALE GENOMIC DNA]</scope>
    <source>
        <strain evidence="2 3">DSM 21081</strain>
    </source>
</reference>
<dbReference type="SUPFAM" id="SSF46785">
    <property type="entry name" value="Winged helix' DNA-binding domain"/>
    <property type="match status" value="1"/>
</dbReference>
<dbReference type="RefSeq" id="WP_373972749.1">
    <property type="nucleotide sequence ID" value="NZ_JBHDLJ010000012.1"/>
</dbReference>
<protein>
    <submittedName>
        <fullName evidence="2">MarR family winged helix-turn-helix transcriptional regulator</fullName>
    </submittedName>
</protein>
<dbReference type="InterPro" id="IPR036388">
    <property type="entry name" value="WH-like_DNA-bd_sf"/>
</dbReference>
<dbReference type="PANTHER" id="PTHR33164:SF101">
    <property type="entry name" value="TRANSCRIPTIONAL REPRESSOR MPRA"/>
    <property type="match status" value="1"/>
</dbReference>
<evidence type="ECO:0000313" key="3">
    <source>
        <dbReference type="Proteomes" id="UP001575652"/>
    </source>
</evidence>
<sequence length="178" mass="19262">MASARPLPTDPIAEARRQWIEHGWGGAADGMVAVASVMRTQQLMLSRVESALRDFGLSFARFELLRLLAFSRGGALPMASASARLQVHPTSTTNTVDRLERDALVRRGAHPTDRRATLVTITDAGRELVSAATERLNAEVFGAPGIPAEDLRQLVGILARFRRGAGDFLDPAQPPEPL</sequence>
<proteinExistence type="predicted"/>